<sequence>MTFFALLTKELRLRLRRERTIWVMIVYILLMGLIGWLTLLSSQSNPSTYNTGNTYNSVGYVLYTILIFLQLLLVLFVTPAFTANTINGEKERQTFDLLLCSRLKSRDLVIGKLLAGLTNTFILVAASIPVFSLVFFFGGVAPVQIFYAFLVIVVSALLSGTLGLLCSIIFPRPALSTAIVYMLTLFWLLAPALLAVLFRLASNGSSSSIWLIWNPAFALTSTYNSIPSYSFGQFSMVPWLFYSLISLLITGIFLALSIFFVKPNGHLRIRTGSVRKSETPATTIA</sequence>
<evidence type="ECO:0000313" key="8">
    <source>
        <dbReference type="Proteomes" id="UP000287352"/>
    </source>
</evidence>
<feature type="transmembrane region" description="Helical" evidence="5">
    <location>
        <begin position="21"/>
        <end position="40"/>
    </location>
</feature>
<evidence type="ECO:0000256" key="3">
    <source>
        <dbReference type="ARBA" id="ARBA00022989"/>
    </source>
</evidence>
<feature type="domain" description="ABC-2 type transporter transmembrane" evidence="6">
    <location>
        <begin position="42"/>
        <end position="255"/>
    </location>
</feature>
<dbReference type="Proteomes" id="UP000287352">
    <property type="component" value="Unassembled WGS sequence"/>
</dbReference>
<dbReference type="OrthoDB" id="9815855at2"/>
<dbReference type="AlphaFoldDB" id="A0A402A2N2"/>
<dbReference type="GO" id="GO:0016020">
    <property type="term" value="C:membrane"/>
    <property type="evidence" value="ECO:0007669"/>
    <property type="project" value="UniProtKB-SubCell"/>
</dbReference>
<feature type="transmembrane region" description="Helical" evidence="5">
    <location>
        <begin position="145"/>
        <end position="166"/>
    </location>
</feature>
<feature type="transmembrane region" description="Helical" evidence="5">
    <location>
        <begin position="239"/>
        <end position="261"/>
    </location>
</feature>
<comment type="caution">
    <text evidence="7">The sequence shown here is derived from an EMBL/GenBank/DDBJ whole genome shotgun (WGS) entry which is preliminary data.</text>
</comment>
<gene>
    <name evidence="7" type="ORF">KTT_32620</name>
</gene>
<name>A0A402A2N2_9CHLR</name>
<keyword evidence="4 5" id="KW-0472">Membrane</keyword>
<dbReference type="PANTHER" id="PTHR43471">
    <property type="entry name" value="ABC TRANSPORTER PERMEASE"/>
    <property type="match status" value="1"/>
</dbReference>
<evidence type="ECO:0000256" key="2">
    <source>
        <dbReference type="ARBA" id="ARBA00022692"/>
    </source>
</evidence>
<evidence type="ECO:0000256" key="5">
    <source>
        <dbReference type="SAM" id="Phobius"/>
    </source>
</evidence>
<dbReference type="EMBL" id="BIFR01000001">
    <property type="protein sequence ID" value="GCE13403.1"/>
    <property type="molecule type" value="Genomic_DNA"/>
</dbReference>
<feature type="transmembrane region" description="Helical" evidence="5">
    <location>
        <begin position="113"/>
        <end position="139"/>
    </location>
</feature>
<feature type="transmembrane region" description="Helical" evidence="5">
    <location>
        <begin position="178"/>
        <end position="201"/>
    </location>
</feature>
<dbReference type="InterPro" id="IPR013525">
    <property type="entry name" value="ABC2_TM"/>
</dbReference>
<evidence type="ECO:0000259" key="6">
    <source>
        <dbReference type="Pfam" id="PF12698"/>
    </source>
</evidence>
<keyword evidence="2 5" id="KW-0812">Transmembrane</keyword>
<keyword evidence="3 5" id="KW-1133">Transmembrane helix</keyword>
<evidence type="ECO:0000256" key="4">
    <source>
        <dbReference type="ARBA" id="ARBA00023136"/>
    </source>
</evidence>
<evidence type="ECO:0000256" key="1">
    <source>
        <dbReference type="ARBA" id="ARBA00004141"/>
    </source>
</evidence>
<comment type="subcellular location">
    <subcellularLocation>
        <location evidence="1">Membrane</location>
        <topology evidence="1">Multi-pass membrane protein</topology>
    </subcellularLocation>
</comment>
<protein>
    <recommendedName>
        <fullName evidence="6">ABC-2 type transporter transmembrane domain-containing protein</fullName>
    </recommendedName>
</protein>
<dbReference type="Pfam" id="PF12698">
    <property type="entry name" value="ABC2_membrane_3"/>
    <property type="match status" value="1"/>
</dbReference>
<dbReference type="PANTHER" id="PTHR43471:SF12">
    <property type="entry name" value="HYPOTHETICAL MEMBRANE PROTEIN, CONSERVED"/>
    <property type="match status" value="1"/>
</dbReference>
<evidence type="ECO:0000313" key="7">
    <source>
        <dbReference type="EMBL" id="GCE13403.1"/>
    </source>
</evidence>
<accession>A0A402A2N2</accession>
<dbReference type="GO" id="GO:0140359">
    <property type="term" value="F:ABC-type transporter activity"/>
    <property type="evidence" value="ECO:0007669"/>
    <property type="project" value="InterPro"/>
</dbReference>
<dbReference type="RefSeq" id="WP_126580930.1">
    <property type="nucleotide sequence ID" value="NZ_BIFR01000001.1"/>
</dbReference>
<reference evidence="8" key="1">
    <citation type="submission" date="2018-12" db="EMBL/GenBank/DDBJ databases">
        <title>Tengunoibacter tsumagoiensis gen. nov., sp. nov., Dictyobacter kobayashii sp. nov., D. alpinus sp. nov., and D. joshuensis sp. nov. and description of Dictyobacteraceae fam. nov. within the order Ktedonobacterales isolated from Tengu-no-mugimeshi.</title>
        <authorList>
            <person name="Wang C.M."/>
            <person name="Zheng Y."/>
            <person name="Sakai Y."/>
            <person name="Toyoda A."/>
            <person name="Minakuchi Y."/>
            <person name="Abe K."/>
            <person name="Yokota A."/>
            <person name="Yabe S."/>
        </authorList>
    </citation>
    <scope>NUCLEOTIDE SEQUENCE [LARGE SCALE GENOMIC DNA]</scope>
    <source>
        <strain evidence="8">Uno3</strain>
    </source>
</reference>
<keyword evidence="8" id="KW-1185">Reference proteome</keyword>
<feature type="transmembrane region" description="Helical" evidence="5">
    <location>
        <begin position="60"/>
        <end position="83"/>
    </location>
</feature>
<proteinExistence type="predicted"/>
<organism evidence="7 8">
    <name type="scientific">Tengunoibacter tsumagoiensis</name>
    <dbReference type="NCBI Taxonomy" id="2014871"/>
    <lineage>
        <taxon>Bacteria</taxon>
        <taxon>Bacillati</taxon>
        <taxon>Chloroflexota</taxon>
        <taxon>Ktedonobacteria</taxon>
        <taxon>Ktedonobacterales</taxon>
        <taxon>Dictyobacteraceae</taxon>
        <taxon>Tengunoibacter</taxon>
    </lineage>
</organism>